<accession>A0ABX6JU87</accession>
<dbReference type="RefSeq" id="WP_166328794.1">
    <property type="nucleotide sequence ID" value="NZ_CP049933.1"/>
</dbReference>
<evidence type="ECO:0000256" key="1">
    <source>
        <dbReference type="SAM" id="Phobius"/>
    </source>
</evidence>
<feature type="transmembrane region" description="Helical" evidence="1">
    <location>
        <begin position="175"/>
        <end position="200"/>
    </location>
</feature>
<feature type="transmembrane region" description="Helical" evidence="1">
    <location>
        <begin position="6"/>
        <end position="32"/>
    </location>
</feature>
<organism evidence="2 3">
    <name type="scientific">Leucobacter coleopterorum</name>
    <dbReference type="NCBI Taxonomy" id="2714933"/>
    <lineage>
        <taxon>Bacteria</taxon>
        <taxon>Bacillati</taxon>
        <taxon>Actinomycetota</taxon>
        <taxon>Actinomycetes</taxon>
        <taxon>Micrococcales</taxon>
        <taxon>Microbacteriaceae</taxon>
        <taxon>Leucobacter</taxon>
    </lineage>
</organism>
<keyword evidence="1" id="KW-1133">Transmembrane helix</keyword>
<keyword evidence="1" id="KW-0812">Transmembrane</keyword>
<keyword evidence="3" id="KW-1185">Reference proteome</keyword>
<evidence type="ECO:0000313" key="3">
    <source>
        <dbReference type="Proteomes" id="UP000503441"/>
    </source>
</evidence>
<protein>
    <recommendedName>
        <fullName evidence="4">MotA/TolQ/ExbB proton channel domain-containing protein</fullName>
    </recommendedName>
</protein>
<sequence length="207" mass="23388">MEGNQITGGVVGDLIFTLICALVGFGFFWSVLKTQSQLRWMVRNWNAATLETAKTGWLKEKRRRLGKLASDWEAPDVETARADAFVLFDIARVWFWSQFVRVYIKADYRIGDSLIVGQSVGGIIKWHPAEYVTIGKAGRIMMIVSTLMPLGLGLALLNVSRVTKLSGVMEDPVGFYAWAVMTILSGWFVLGSQAFLRWMLRNWNTKM</sequence>
<reference evidence="2 3" key="1">
    <citation type="submission" date="2020-03" db="EMBL/GenBank/DDBJ databases">
        <title>Leucobacter sp. nov., isolated from beetles.</title>
        <authorList>
            <person name="Hyun D.-W."/>
            <person name="Bae J.-W."/>
        </authorList>
    </citation>
    <scope>NUCLEOTIDE SEQUENCE [LARGE SCALE GENOMIC DNA]</scope>
    <source>
        <strain evidence="2 3">HDW9A</strain>
    </source>
</reference>
<evidence type="ECO:0000313" key="2">
    <source>
        <dbReference type="EMBL" id="QIM17848.1"/>
    </source>
</evidence>
<keyword evidence="1" id="KW-0472">Membrane</keyword>
<feature type="transmembrane region" description="Helical" evidence="1">
    <location>
        <begin position="140"/>
        <end position="160"/>
    </location>
</feature>
<evidence type="ECO:0008006" key="4">
    <source>
        <dbReference type="Google" id="ProtNLM"/>
    </source>
</evidence>
<dbReference type="EMBL" id="CP049933">
    <property type="protein sequence ID" value="QIM17848.1"/>
    <property type="molecule type" value="Genomic_DNA"/>
</dbReference>
<name>A0ABX6JU87_9MICO</name>
<gene>
    <name evidence="2" type="ORF">G7066_02530</name>
</gene>
<dbReference type="Proteomes" id="UP000503441">
    <property type="component" value="Chromosome"/>
</dbReference>
<proteinExistence type="predicted"/>